<name>A0A679B9T5_9ORYZ</name>
<organism evidence="1">
    <name type="scientific">Oryza barthii</name>
    <dbReference type="NCBI Taxonomy" id="65489"/>
    <lineage>
        <taxon>Eukaryota</taxon>
        <taxon>Viridiplantae</taxon>
        <taxon>Streptophyta</taxon>
        <taxon>Embryophyta</taxon>
        <taxon>Tracheophyta</taxon>
        <taxon>Spermatophyta</taxon>
        <taxon>Magnoliopsida</taxon>
        <taxon>Liliopsida</taxon>
        <taxon>Poales</taxon>
        <taxon>Poaceae</taxon>
        <taxon>BOP clade</taxon>
        <taxon>Oryzoideae</taxon>
        <taxon>Oryzeae</taxon>
        <taxon>Oryzinae</taxon>
        <taxon>Oryza</taxon>
    </lineage>
</organism>
<protein>
    <submittedName>
        <fullName evidence="1">Uncharacterized protein</fullName>
    </submittedName>
</protein>
<evidence type="ECO:0000313" key="1">
    <source>
        <dbReference type="EMBL" id="BBF89270.1"/>
    </source>
</evidence>
<reference evidence="1" key="1">
    <citation type="submission" date="2018-08" db="EMBL/GenBank/DDBJ databases">
        <title>Oryza barthii genomic DNA, chromosome 11, BAC clone:OBARTa0093J04.</title>
        <authorList>
            <person name="Wu J."/>
            <person name="Kanamori H."/>
        </authorList>
    </citation>
    <scope>NUCLEOTIDE SEQUENCE</scope>
    <source>
        <strain evidence="1">W1588</strain>
    </source>
</reference>
<accession>A0A679B9T5</accession>
<proteinExistence type="predicted"/>
<gene>
    <name evidence="1" type="primary">OBARTa0093J04.20</name>
</gene>
<dbReference type="AlphaFoldDB" id="A0A679B9T5"/>
<sequence length="58" mass="6651">MFRNEEATNQQVFNHLMEELLAWSMARAKGIKSPSSRELVVRFTWGRRATLGQEAQAA</sequence>
<dbReference type="EMBL" id="AP018845">
    <property type="protein sequence ID" value="BBF89270.1"/>
    <property type="molecule type" value="Genomic_DNA"/>
</dbReference>